<dbReference type="Pfam" id="PF01497">
    <property type="entry name" value="Peripla_BP_2"/>
    <property type="match status" value="1"/>
</dbReference>
<name>A0A7V3PU32_UNCW3</name>
<organism evidence="3">
    <name type="scientific">candidate division WOR-3 bacterium</name>
    <dbReference type="NCBI Taxonomy" id="2052148"/>
    <lineage>
        <taxon>Bacteria</taxon>
        <taxon>Bacteria division WOR-3</taxon>
    </lineage>
</organism>
<evidence type="ECO:0000259" key="2">
    <source>
        <dbReference type="PROSITE" id="PS50983"/>
    </source>
</evidence>
<dbReference type="AlphaFoldDB" id="A0A7V3PU32"/>
<dbReference type="EMBL" id="DTMZ01000114">
    <property type="protein sequence ID" value="HGD13440.1"/>
    <property type="molecule type" value="Genomic_DNA"/>
</dbReference>
<feature type="domain" description="Fe/B12 periplasmic-binding" evidence="2">
    <location>
        <begin position="35"/>
        <end position="282"/>
    </location>
</feature>
<dbReference type="InterPro" id="IPR054828">
    <property type="entry name" value="Vit_B12_bind_prot"/>
</dbReference>
<dbReference type="SUPFAM" id="SSF53807">
    <property type="entry name" value="Helical backbone' metal receptor"/>
    <property type="match status" value="1"/>
</dbReference>
<dbReference type="PROSITE" id="PS50983">
    <property type="entry name" value="FE_B12_PBP"/>
    <property type="match status" value="1"/>
</dbReference>
<evidence type="ECO:0000256" key="1">
    <source>
        <dbReference type="ARBA" id="ARBA00022729"/>
    </source>
</evidence>
<dbReference type="PANTHER" id="PTHR30535">
    <property type="entry name" value="VITAMIN B12-BINDING PROTEIN"/>
    <property type="match status" value="1"/>
</dbReference>
<accession>A0A7V3PU32</accession>
<reference evidence="3" key="1">
    <citation type="journal article" date="2020" name="mSystems">
        <title>Genome- and Community-Level Interaction Insights into Carbon Utilization and Element Cycling Functions of Hydrothermarchaeota in Hydrothermal Sediment.</title>
        <authorList>
            <person name="Zhou Z."/>
            <person name="Liu Y."/>
            <person name="Xu W."/>
            <person name="Pan J."/>
            <person name="Luo Z.H."/>
            <person name="Li M."/>
        </authorList>
    </citation>
    <scope>NUCLEOTIDE SEQUENCE [LARGE SCALE GENOMIC DNA]</scope>
    <source>
        <strain evidence="3">SpSt-914</strain>
    </source>
</reference>
<dbReference type="InterPro" id="IPR050902">
    <property type="entry name" value="ABC_Transporter_SBP"/>
</dbReference>
<evidence type="ECO:0000313" key="3">
    <source>
        <dbReference type="EMBL" id="HGD13440.1"/>
    </source>
</evidence>
<sequence length="282" mass="31663">MNQYKVFWSFLILIVITLSCGHKKSLNQHLSQRNGCVSLVPSVTEIIFAINAGNMLRGNTNQCDYPAAARQVYKVGDFQTPELERIIALKPAVVFATLPIHARLVERLRELNVRVYISEPQSVDDVFAEIESVGMILGVQPRARQLADSLRRVLQQMPVFGDTPRVYVEIAGAPLMSVGQSSFINDLIRRAGGRNIFDDRKQAYPVVESEEVVARNPDVILILHPGTSSAEVNQRIGWEQLSAVQSGRVYDRLDENLFLRPGPRVTEAILVLIRLLHQVQVR</sequence>
<dbReference type="NCBIfam" id="NF038402">
    <property type="entry name" value="TroA_like"/>
    <property type="match status" value="1"/>
</dbReference>
<proteinExistence type="predicted"/>
<dbReference type="PROSITE" id="PS51257">
    <property type="entry name" value="PROKAR_LIPOPROTEIN"/>
    <property type="match status" value="1"/>
</dbReference>
<keyword evidence="1" id="KW-0732">Signal</keyword>
<protein>
    <recommendedName>
        <fullName evidence="2">Fe/B12 periplasmic-binding domain-containing protein</fullName>
    </recommendedName>
</protein>
<comment type="caution">
    <text evidence="3">The sequence shown here is derived from an EMBL/GenBank/DDBJ whole genome shotgun (WGS) entry which is preliminary data.</text>
</comment>
<dbReference type="Gene3D" id="3.40.50.1980">
    <property type="entry name" value="Nitrogenase molybdenum iron protein domain"/>
    <property type="match status" value="2"/>
</dbReference>
<gene>
    <name evidence="3" type="ORF">ENX16_05110</name>
</gene>
<dbReference type="PANTHER" id="PTHR30535:SF34">
    <property type="entry name" value="MOLYBDATE-BINDING PROTEIN MOLA"/>
    <property type="match status" value="1"/>
</dbReference>
<dbReference type="InterPro" id="IPR002491">
    <property type="entry name" value="ABC_transptr_periplasmic_BD"/>
</dbReference>